<evidence type="ECO:0000256" key="2">
    <source>
        <dbReference type="ARBA" id="ARBA00022614"/>
    </source>
</evidence>
<keyword evidence="11" id="KW-0675">Receptor</keyword>
<dbReference type="FunFam" id="3.80.10.10:FF:000380">
    <property type="entry name" value="Putative inactive leucine-rich repeat receptor-like protein kinase"/>
    <property type="match status" value="1"/>
</dbReference>
<dbReference type="EMBL" id="JAAARO010000018">
    <property type="protein sequence ID" value="KAF5732207.1"/>
    <property type="molecule type" value="Genomic_DNA"/>
</dbReference>
<dbReference type="GO" id="GO:0004672">
    <property type="term" value="F:protein kinase activity"/>
    <property type="evidence" value="ECO:0007669"/>
    <property type="project" value="InterPro"/>
</dbReference>
<comment type="caution">
    <text evidence="11">The sequence shown here is derived from an EMBL/GenBank/DDBJ whole genome shotgun (WGS) entry which is preliminary data.</text>
</comment>
<accession>A0A7J7CEA5</accession>
<dbReference type="AlphaFoldDB" id="A0A7J7CEA5"/>
<dbReference type="Pfam" id="PF00560">
    <property type="entry name" value="LRR_1"/>
    <property type="match status" value="1"/>
</dbReference>
<dbReference type="GO" id="GO:0005524">
    <property type="term" value="F:ATP binding"/>
    <property type="evidence" value="ECO:0007669"/>
    <property type="project" value="InterPro"/>
</dbReference>
<evidence type="ECO:0000256" key="3">
    <source>
        <dbReference type="ARBA" id="ARBA00022692"/>
    </source>
</evidence>
<dbReference type="InterPro" id="IPR000719">
    <property type="entry name" value="Prot_kinase_dom"/>
</dbReference>
<keyword evidence="11" id="KW-0418">Kinase</keyword>
<dbReference type="InterPro" id="IPR032675">
    <property type="entry name" value="LRR_dom_sf"/>
</dbReference>
<dbReference type="Pfam" id="PF13855">
    <property type="entry name" value="LRR_8"/>
    <property type="match status" value="2"/>
</dbReference>
<proteinExistence type="predicted"/>
<dbReference type="InterPro" id="IPR001611">
    <property type="entry name" value="Leu-rich_rpt"/>
</dbReference>
<dbReference type="Gene3D" id="1.10.510.10">
    <property type="entry name" value="Transferase(Phosphotransferase) domain 1"/>
    <property type="match status" value="1"/>
</dbReference>
<evidence type="ECO:0000259" key="10">
    <source>
        <dbReference type="PROSITE" id="PS50011"/>
    </source>
</evidence>
<keyword evidence="6 8" id="KW-0472">Membrane</keyword>
<feature type="transmembrane region" description="Helical" evidence="8">
    <location>
        <begin position="391"/>
        <end position="416"/>
    </location>
</feature>
<dbReference type="PANTHER" id="PTHR48056:SF61">
    <property type="entry name" value="PROTEIN KINASE DOMAIN-CONTAINING PROTEIN"/>
    <property type="match status" value="1"/>
</dbReference>
<dbReference type="FunFam" id="3.80.10.10:FF:000155">
    <property type="entry name" value="Putative inactive leucine-rich repeat receptor-like protein kinase"/>
    <property type="match status" value="1"/>
</dbReference>
<reference evidence="11 12" key="1">
    <citation type="journal article" date="2020" name="Nat. Commun.">
        <title>Genome of Tripterygium wilfordii and identification of cytochrome P450 involved in triptolide biosynthesis.</title>
        <authorList>
            <person name="Tu L."/>
            <person name="Su P."/>
            <person name="Zhang Z."/>
            <person name="Gao L."/>
            <person name="Wang J."/>
            <person name="Hu T."/>
            <person name="Zhou J."/>
            <person name="Zhang Y."/>
            <person name="Zhao Y."/>
            <person name="Liu Y."/>
            <person name="Song Y."/>
            <person name="Tong Y."/>
            <person name="Lu Y."/>
            <person name="Yang J."/>
            <person name="Xu C."/>
            <person name="Jia M."/>
            <person name="Peters R.J."/>
            <person name="Huang L."/>
            <person name="Gao W."/>
        </authorList>
    </citation>
    <scope>NUCLEOTIDE SEQUENCE [LARGE SCALE GENOMIC DNA]</scope>
    <source>
        <strain evidence="12">cv. XIE 37</strain>
        <tissue evidence="11">Leaf</tissue>
    </source>
</reference>
<feature type="domain" description="Protein kinase" evidence="10">
    <location>
        <begin position="482"/>
        <end position="751"/>
    </location>
</feature>
<dbReference type="SMART" id="SM00369">
    <property type="entry name" value="LRR_TYP"/>
    <property type="match status" value="5"/>
</dbReference>
<evidence type="ECO:0000256" key="4">
    <source>
        <dbReference type="ARBA" id="ARBA00022737"/>
    </source>
</evidence>
<evidence type="ECO:0000256" key="9">
    <source>
        <dbReference type="SAM" id="SignalP"/>
    </source>
</evidence>
<keyword evidence="5 8" id="KW-1133">Transmembrane helix</keyword>
<evidence type="ECO:0000256" key="7">
    <source>
        <dbReference type="ARBA" id="ARBA00023180"/>
    </source>
</evidence>
<dbReference type="InParanoid" id="A0A7J7CEA5"/>
<dbReference type="InterPro" id="IPR003591">
    <property type="entry name" value="Leu-rich_rpt_typical-subtyp"/>
</dbReference>
<dbReference type="PANTHER" id="PTHR48056">
    <property type="entry name" value="LRR RECEPTOR-LIKE SERINE/THREONINE-PROTEIN KINASE-RELATED"/>
    <property type="match status" value="1"/>
</dbReference>
<evidence type="ECO:0000256" key="8">
    <source>
        <dbReference type="SAM" id="Phobius"/>
    </source>
</evidence>
<dbReference type="Gene3D" id="3.80.10.10">
    <property type="entry name" value="Ribonuclease Inhibitor"/>
    <property type="match status" value="3"/>
</dbReference>
<dbReference type="Proteomes" id="UP000593562">
    <property type="component" value="Unassembled WGS sequence"/>
</dbReference>
<dbReference type="SUPFAM" id="SSF52058">
    <property type="entry name" value="L domain-like"/>
    <property type="match status" value="1"/>
</dbReference>
<evidence type="ECO:0000256" key="1">
    <source>
        <dbReference type="ARBA" id="ARBA00004370"/>
    </source>
</evidence>
<feature type="chain" id="PRO_5029916561" evidence="9">
    <location>
        <begin position="27"/>
        <end position="769"/>
    </location>
</feature>
<keyword evidence="2" id="KW-0433">Leucine-rich repeat</keyword>
<evidence type="ECO:0000313" key="12">
    <source>
        <dbReference type="Proteomes" id="UP000593562"/>
    </source>
</evidence>
<name>A0A7J7CEA5_TRIWF</name>
<protein>
    <submittedName>
        <fullName evidence="11">Inactive leucine-rich repeat receptor-like protein kinase</fullName>
    </submittedName>
</protein>
<dbReference type="GO" id="GO:0033612">
    <property type="term" value="F:receptor serine/threonine kinase binding"/>
    <property type="evidence" value="ECO:0007669"/>
    <property type="project" value="TreeGrafter"/>
</dbReference>
<sequence length="769" mass="85199">MRHCSLFLLLCLTWSFFFLGTYQISSQTEVLLQLRKLLEYPKQLEYWNDQGLDFCYLSSSTQVNITCQDNSVTELKIVGDKPNKANNYDGFAIPNQTLSDIFSMDSFVATLARLTSLRVLSLVSLGIWGPLPDKIHRLSSLEFLDLSSNFLSGPIPPKLSTMVRLHTVILDHNFFNDTVPSWFDSLSNLTVLSLKNNQLKGPFPSSLGKITTLTDLVLSSNKISGEVPDISGLSSLLVVDLSLNELDSNLPKMPRGLVVAVLSNNSFSGEITKQFSQLSHLQHLDISINLLEGAPPAAVFSLPNISYLNLASNMLSGSLPHHLRCGSKLEFVDISENRLTGDLPSCLSIKSEGRLVKFSGNCLSVDAGHQHTTSHCTEANTNKKHSGGKNVVILVCIIGGALVFMVLLAFVFLCVFRRFCPRGISEQHLLHKAGPDNSVAGFSSEMLTSARFISQAAKLGIQGLPACRPFALEELKEATNNFDNSAYIGEGSHGKLYKGRLENGTQVTIRCLLPSKKFSIRNLKLRLDLLAKLRHPHLVCLLGYCIYDGGQDNYSINTVFLIYEYVYGGDFPTQFSENRSGKGFDWSERLAILIGVARAVHFLHTGVIPGFFNNQLKTNNILLNEHKIAKLSDYGLSIISEETGSRGGEIEGDVKSRQMTRFDDDVYSFGFILLEALIGRSGSARRAALTQDEWAFLNNQEERLRVVDAMVMATCSQESLSIVVGIMNKCIHSESWSRPSFEDILWNLQYAAQVQSTADEQKMDKASFQ</sequence>
<comment type="subcellular location">
    <subcellularLocation>
        <location evidence="1">Membrane</location>
    </subcellularLocation>
</comment>
<evidence type="ECO:0000256" key="5">
    <source>
        <dbReference type="ARBA" id="ARBA00022989"/>
    </source>
</evidence>
<dbReference type="SUPFAM" id="SSF56112">
    <property type="entry name" value="Protein kinase-like (PK-like)"/>
    <property type="match status" value="1"/>
</dbReference>
<dbReference type="InterPro" id="IPR001245">
    <property type="entry name" value="Ser-Thr/Tyr_kinase_cat_dom"/>
</dbReference>
<dbReference type="InterPro" id="IPR011009">
    <property type="entry name" value="Kinase-like_dom_sf"/>
</dbReference>
<evidence type="ECO:0000313" key="11">
    <source>
        <dbReference type="EMBL" id="KAF5732207.1"/>
    </source>
</evidence>
<evidence type="ECO:0000256" key="6">
    <source>
        <dbReference type="ARBA" id="ARBA00023136"/>
    </source>
</evidence>
<dbReference type="InterPro" id="IPR050647">
    <property type="entry name" value="Plant_LRR-RLKs"/>
</dbReference>
<dbReference type="GO" id="GO:0016020">
    <property type="term" value="C:membrane"/>
    <property type="evidence" value="ECO:0007669"/>
    <property type="project" value="UniProtKB-SubCell"/>
</dbReference>
<gene>
    <name evidence="11" type="ORF">HS088_TW18G00898</name>
</gene>
<organism evidence="11 12">
    <name type="scientific">Tripterygium wilfordii</name>
    <name type="common">Thunder God vine</name>
    <dbReference type="NCBI Taxonomy" id="458696"/>
    <lineage>
        <taxon>Eukaryota</taxon>
        <taxon>Viridiplantae</taxon>
        <taxon>Streptophyta</taxon>
        <taxon>Embryophyta</taxon>
        <taxon>Tracheophyta</taxon>
        <taxon>Spermatophyta</taxon>
        <taxon>Magnoliopsida</taxon>
        <taxon>eudicotyledons</taxon>
        <taxon>Gunneridae</taxon>
        <taxon>Pentapetalae</taxon>
        <taxon>rosids</taxon>
        <taxon>fabids</taxon>
        <taxon>Celastrales</taxon>
        <taxon>Celastraceae</taxon>
        <taxon>Tripterygium</taxon>
    </lineage>
</organism>
<keyword evidence="4" id="KW-0677">Repeat</keyword>
<feature type="signal peptide" evidence="9">
    <location>
        <begin position="1"/>
        <end position="26"/>
    </location>
</feature>
<keyword evidence="3 8" id="KW-0812">Transmembrane</keyword>
<dbReference type="Gene3D" id="3.30.200.20">
    <property type="entry name" value="Phosphorylase Kinase, domain 1"/>
    <property type="match status" value="1"/>
</dbReference>
<keyword evidence="11" id="KW-0808">Transferase</keyword>
<dbReference type="PROSITE" id="PS50011">
    <property type="entry name" value="PROTEIN_KINASE_DOM"/>
    <property type="match status" value="1"/>
</dbReference>
<keyword evidence="12" id="KW-1185">Reference proteome</keyword>
<dbReference type="Pfam" id="PF07714">
    <property type="entry name" value="PK_Tyr_Ser-Thr"/>
    <property type="match status" value="1"/>
</dbReference>
<keyword evidence="9" id="KW-0732">Signal</keyword>
<dbReference type="FunFam" id="1.10.510.10:FF:000657">
    <property type="entry name" value="Putative inactive leucine-rich repeat receptor-like protein kinase"/>
    <property type="match status" value="1"/>
</dbReference>
<keyword evidence="7" id="KW-0325">Glycoprotein</keyword>